<keyword evidence="7" id="KW-0496">Mitochondrion</keyword>
<sequence>MEHPEFDETTYYGRLRTFQKTCNPLLAFYSNARINQMRELITKQKEREEENFKATGKHELLLTKQEVKEIRVAQTVVSTAIHPDTGDFIPWVCRLSSFLPCNIPIAFGFIIAKPTPFNTIFWQWINQTYNALMNYGNRNATSSYTTEDILKSYFVAVGSSIVVALAVRKALSGYTSNLHGARLIVANSISSFFACATAGYLNAHFMRATELEKGIDVCDHDHRVLGKSKVAAKKAVNQTANSRFFLAIPIFIPPFILFMVERAHMMPRNYALKTLLEVTCISFELYCAVPFAIGAYPQHGILSPDEVEEEFRQMRDAKGEPIREYLFNKGL</sequence>
<gene>
    <name evidence="10" type="ORF">FGO68_gene5903</name>
</gene>
<name>A0A8J8NCD6_HALGN</name>
<proteinExistence type="inferred from homology"/>
<protein>
    <submittedName>
        <fullName evidence="10">Uncharacterized protein</fullName>
    </submittedName>
</protein>
<keyword evidence="8 9" id="KW-0472">Membrane</keyword>
<dbReference type="PANTHER" id="PTHR11153:SF6">
    <property type="entry name" value="SIDEROFLEXIN-5"/>
    <property type="match status" value="1"/>
</dbReference>
<dbReference type="PANTHER" id="PTHR11153">
    <property type="entry name" value="SIDEROFLEXIN"/>
    <property type="match status" value="1"/>
</dbReference>
<evidence type="ECO:0000313" key="10">
    <source>
        <dbReference type="EMBL" id="TNV72487.1"/>
    </source>
</evidence>
<evidence type="ECO:0000256" key="1">
    <source>
        <dbReference type="ARBA" id="ARBA00004225"/>
    </source>
</evidence>
<keyword evidence="4 9" id="KW-0812">Transmembrane</keyword>
<dbReference type="GO" id="GO:1990542">
    <property type="term" value="P:mitochondrial transmembrane transport"/>
    <property type="evidence" value="ECO:0007669"/>
    <property type="project" value="TreeGrafter"/>
</dbReference>
<dbReference type="EMBL" id="RRYP01022157">
    <property type="protein sequence ID" value="TNV72487.1"/>
    <property type="molecule type" value="Genomic_DNA"/>
</dbReference>
<organism evidence="10 11">
    <name type="scientific">Halteria grandinella</name>
    <dbReference type="NCBI Taxonomy" id="5974"/>
    <lineage>
        <taxon>Eukaryota</taxon>
        <taxon>Sar</taxon>
        <taxon>Alveolata</taxon>
        <taxon>Ciliophora</taxon>
        <taxon>Intramacronucleata</taxon>
        <taxon>Spirotrichea</taxon>
        <taxon>Stichotrichia</taxon>
        <taxon>Sporadotrichida</taxon>
        <taxon>Halteriidae</taxon>
        <taxon>Halteria</taxon>
    </lineage>
</organism>
<dbReference type="Proteomes" id="UP000785679">
    <property type="component" value="Unassembled WGS sequence"/>
</dbReference>
<evidence type="ECO:0000256" key="3">
    <source>
        <dbReference type="ARBA" id="ARBA00022448"/>
    </source>
</evidence>
<dbReference type="AlphaFoldDB" id="A0A8J8NCD6"/>
<evidence type="ECO:0000256" key="4">
    <source>
        <dbReference type="ARBA" id="ARBA00022692"/>
    </source>
</evidence>
<feature type="transmembrane region" description="Helical" evidence="9">
    <location>
        <begin position="244"/>
        <end position="260"/>
    </location>
</feature>
<evidence type="ECO:0000313" key="11">
    <source>
        <dbReference type="Proteomes" id="UP000785679"/>
    </source>
</evidence>
<keyword evidence="3" id="KW-0813">Transport</keyword>
<dbReference type="OrthoDB" id="6608471at2759"/>
<dbReference type="Pfam" id="PF03820">
    <property type="entry name" value="SFXNs"/>
    <property type="match status" value="1"/>
</dbReference>
<evidence type="ECO:0000256" key="6">
    <source>
        <dbReference type="ARBA" id="ARBA00022989"/>
    </source>
</evidence>
<keyword evidence="5" id="KW-0029">Amino-acid transport</keyword>
<dbReference type="InterPro" id="IPR004686">
    <property type="entry name" value="Mtc"/>
</dbReference>
<comment type="subcellular location">
    <subcellularLocation>
        <location evidence="1">Mitochondrion membrane</location>
        <topology evidence="1">Multi-pass membrane protein</topology>
    </subcellularLocation>
</comment>
<keyword evidence="6 9" id="KW-1133">Transmembrane helix</keyword>
<feature type="transmembrane region" description="Helical" evidence="9">
    <location>
        <begin position="183"/>
        <end position="201"/>
    </location>
</feature>
<dbReference type="GO" id="GO:0005743">
    <property type="term" value="C:mitochondrial inner membrane"/>
    <property type="evidence" value="ECO:0007669"/>
    <property type="project" value="TreeGrafter"/>
</dbReference>
<dbReference type="GO" id="GO:0006865">
    <property type="term" value="P:amino acid transport"/>
    <property type="evidence" value="ECO:0007669"/>
    <property type="project" value="UniProtKB-KW"/>
</dbReference>
<reference evidence="10" key="1">
    <citation type="submission" date="2019-06" db="EMBL/GenBank/DDBJ databases">
        <authorList>
            <person name="Zheng W."/>
        </authorList>
    </citation>
    <scope>NUCLEOTIDE SEQUENCE</scope>
    <source>
        <strain evidence="10">QDHG01</strain>
    </source>
</reference>
<evidence type="ECO:0000256" key="5">
    <source>
        <dbReference type="ARBA" id="ARBA00022970"/>
    </source>
</evidence>
<evidence type="ECO:0000256" key="7">
    <source>
        <dbReference type="ARBA" id="ARBA00023128"/>
    </source>
</evidence>
<comment type="similarity">
    <text evidence="2">Belongs to the sideroflexin family.</text>
</comment>
<evidence type="ECO:0000256" key="8">
    <source>
        <dbReference type="ARBA" id="ARBA00023136"/>
    </source>
</evidence>
<keyword evidence="11" id="KW-1185">Reference proteome</keyword>
<evidence type="ECO:0000256" key="2">
    <source>
        <dbReference type="ARBA" id="ARBA00005974"/>
    </source>
</evidence>
<feature type="transmembrane region" description="Helical" evidence="9">
    <location>
        <begin position="153"/>
        <end position="171"/>
    </location>
</feature>
<comment type="caution">
    <text evidence="10">The sequence shown here is derived from an EMBL/GenBank/DDBJ whole genome shotgun (WGS) entry which is preliminary data.</text>
</comment>
<accession>A0A8J8NCD6</accession>
<dbReference type="GO" id="GO:0015075">
    <property type="term" value="F:monoatomic ion transmembrane transporter activity"/>
    <property type="evidence" value="ECO:0007669"/>
    <property type="project" value="InterPro"/>
</dbReference>
<evidence type="ECO:0000256" key="9">
    <source>
        <dbReference type="SAM" id="Phobius"/>
    </source>
</evidence>